<evidence type="ECO:0000313" key="2">
    <source>
        <dbReference type="Proteomes" id="UP001151760"/>
    </source>
</evidence>
<dbReference type="Proteomes" id="UP001151760">
    <property type="component" value="Unassembled WGS sequence"/>
</dbReference>
<organism evidence="1 2">
    <name type="scientific">Tanacetum coccineum</name>
    <dbReference type="NCBI Taxonomy" id="301880"/>
    <lineage>
        <taxon>Eukaryota</taxon>
        <taxon>Viridiplantae</taxon>
        <taxon>Streptophyta</taxon>
        <taxon>Embryophyta</taxon>
        <taxon>Tracheophyta</taxon>
        <taxon>Spermatophyta</taxon>
        <taxon>Magnoliopsida</taxon>
        <taxon>eudicotyledons</taxon>
        <taxon>Gunneridae</taxon>
        <taxon>Pentapetalae</taxon>
        <taxon>asterids</taxon>
        <taxon>campanulids</taxon>
        <taxon>Asterales</taxon>
        <taxon>Asteraceae</taxon>
        <taxon>Asteroideae</taxon>
        <taxon>Anthemideae</taxon>
        <taxon>Anthemidinae</taxon>
        <taxon>Tanacetum</taxon>
    </lineage>
</organism>
<keyword evidence="2" id="KW-1185">Reference proteome</keyword>
<dbReference type="EMBL" id="BQNB010018345">
    <property type="protein sequence ID" value="GJT73363.1"/>
    <property type="molecule type" value="Genomic_DNA"/>
</dbReference>
<gene>
    <name evidence="1" type="ORF">Tco_1032649</name>
</gene>
<evidence type="ECO:0000313" key="1">
    <source>
        <dbReference type="EMBL" id="GJT73363.1"/>
    </source>
</evidence>
<proteinExistence type="predicted"/>
<sequence length="87" mass="9809">MTLETLTSSLTNHLDTWGFNLDLSSEVEQQDVASKNLKDPLEEEELVAVDVLMEMIDFDITKEISCQLICHTLPQAETRGVNEEEPS</sequence>
<protein>
    <submittedName>
        <fullName evidence="1">Uncharacterized protein</fullName>
    </submittedName>
</protein>
<name>A0ABQ5GCF5_9ASTR</name>
<accession>A0ABQ5GCF5</accession>
<reference evidence="1" key="1">
    <citation type="journal article" date="2022" name="Int. J. Mol. Sci.">
        <title>Draft Genome of Tanacetum Coccineum: Genomic Comparison of Closely Related Tanacetum-Family Plants.</title>
        <authorList>
            <person name="Yamashiro T."/>
            <person name="Shiraishi A."/>
            <person name="Nakayama K."/>
            <person name="Satake H."/>
        </authorList>
    </citation>
    <scope>NUCLEOTIDE SEQUENCE</scope>
</reference>
<comment type="caution">
    <text evidence="1">The sequence shown here is derived from an EMBL/GenBank/DDBJ whole genome shotgun (WGS) entry which is preliminary data.</text>
</comment>
<reference evidence="1" key="2">
    <citation type="submission" date="2022-01" db="EMBL/GenBank/DDBJ databases">
        <authorList>
            <person name="Yamashiro T."/>
            <person name="Shiraishi A."/>
            <person name="Satake H."/>
            <person name="Nakayama K."/>
        </authorList>
    </citation>
    <scope>NUCLEOTIDE SEQUENCE</scope>
</reference>